<sequence length="86" mass="9762">MGNIMAVSGHNILLVEPFSKSTLSCLVLFKYHNQVRFVFEPTSNNLIGNKITTTPHHSILHGIDLCMKNILKMGFLRELLKVDFSF</sequence>
<evidence type="ECO:0000313" key="1">
    <source>
        <dbReference type="EMBL" id="JAP09471.1"/>
    </source>
</evidence>
<accession>A0A0V0GMI9</accession>
<protein>
    <submittedName>
        <fullName evidence="1">Putative ovule protein</fullName>
    </submittedName>
</protein>
<dbReference type="EMBL" id="GEDG01034946">
    <property type="protein sequence ID" value="JAP09471.1"/>
    <property type="molecule type" value="Transcribed_RNA"/>
</dbReference>
<name>A0A0V0GMI9_SOLCH</name>
<reference evidence="1" key="1">
    <citation type="submission" date="2015-12" db="EMBL/GenBank/DDBJ databases">
        <title>Gene expression during late stages of embryo sac development: a critical building block for successful pollen-pistil interactions.</title>
        <authorList>
            <person name="Liu Y."/>
            <person name="Joly V."/>
            <person name="Sabar M."/>
            <person name="Matton D.P."/>
        </authorList>
    </citation>
    <scope>NUCLEOTIDE SEQUENCE</scope>
</reference>
<proteinExistence type="predicted"/>
<dbReference type="AlphaFoldDB" id="A0A0V0GMI9"/>
<organism evidence="1">
    <name type="scientific">Solanum chacoense</name>
    <name type="common">Chaco potato</name>
    <dbReference type="NCBI Taxonomy" id="4108"/>
    <lineage>
        <taxon>Eukaryota</taxon>
        <taxon>Viridiplantae</taxon>
        <taxon>Streptophyta</taxon>
        <taxon>Embryophyta</taxon>
        <taxon>Tracheophyta</taxon>
        <taxon>Spermatophyta</taxon>
        <taxon>Magnoliopsida</taxon>
        <taxon>eudicotyledons</taxon>
        <taxon>Gunneridae</taxon>
        <taxon>Pentapetalae</taxon>
        <taxon>asterids</taxon>
        <taxon>lamiids</taxon>
        <taxon>Solanales</taxon>
        <taxon>Solanaceae</taxon>
        <taxon>Solanoideae</taxon>
        <taxon>Solaneae</taxon>
        <taxon>Solanum</taxon>
    </lineage>
</organism>